<evidence type="ECO:0000256" key="3">
    <source>
        <dbReference type="ARBA" id="ARBA00055252"/>
    </source>
</evidence>
<keyword evidence="2" id="KW-0597">Phosphoprotein</keyword>
<feature type="region of interest" description="Disordered" evidence="6">
    <location>
        <begin position="1"/>
        <end position="24"/>
    </location>
</feature>
<dbReference type="InterPro" id="IPR029071">
    <property type="entry name" value="Ubiquitin-like_domsf"/>
</dbReference>
<reference evidence="10" key="1">
    <citation type="submission" date="2025-08" db="UniProtKB">
        <authorList>
            <consortium name="RefSeq"/>
        </authorList>
    </citation>
    <scope>IDENTIFICATION</scope>
</reference>
<dbReference type="InterPro" id="IPR008936">
    <property type="entry name" value="Rho_GTPase_activation_prot"/>
</dbReference>
<evidence type="ECO:0000256" key="1">
    <source>
        <dbReference type="ARBA" id="ARBA00022468"/>
    </source>
</evidence>
<dbReference type="SUPFAM" id="SSF54236">
    <property type="entry name" value="Ubiquitin-like"/>
    <property type="match status" value="1"/>
</dbReference>
<evidence type="ECO:0000256" key="2">
    <source>
        <dbReference type="ARBA" id="ARBA00022553"/>
    </source>
</evidence>
<dbReference type="SMART" id="SM00324">
    <property type="entry name" value="RhoGAP"/>
    <property type="match status" value="1"/>
</dbReference>
<dbReference type="GO" id="GO:0007165">
    <property type="term" value="P:signal transduction"/>
    <property type="evidence" value="ECO:0007669"/>
    <property type="project" value="InterPro"/>
</dbReference>
<feature type="domain" description="Ras-associating" evidence="7">
    <location>
        <begin position="195"/>
        <end position="315"/>
    </location>
</feature>
<feature type="compositionally biased region" description="Low complexity" evidence="6">
    <location>
        <begin position="783"/>
        <end position="806"/>
    </location>
</feature>
<dbReference type="FunFam" id="1.10.555.10:FF:000025">
    <property type="entry name" value="Rho GTPase-activating protein 20"/>
    <property type="match status" value="1"/>
</dbReference>
<dbReference type="KEGG" id="gsh:117362802"/>
<dbReference type="InterPro" id="IPR000159">
    <property type="entry name" value="RA_dom"/>
</dbReference>
<dbReference type="PROSITE" id="PS50200">
    <property type="entry name" value="RA"/>
    <property type="match status" value="1"/>
</dbReference>
<sequence>MEAMSPQQDPVGQARSSSLTGECNVPGLVESKKKLKSLAQRRQSAPSLVLGKALNKSKTLMRESCSSPISPEACSLVQNFICGSRTFLMDSYVQLKTGLQTQERHLFLFTDILVIAKSKSPSHFKLKHRVRICEMWTAFCMDEVYEGSTNPERSFVIGWPTTNCVATFSSPEQKEKWLNFLQSRIKEEKENDYPKSIPLKIFAKDIGNCAYSKTLTITNAETTCDVIKMALQHFGINGSEKDFQLWVTSGKDDAPYPLIGHEHPFGIKMSHIRDAVSRSQVSKDSVCSLDLQGPLLMEQLPRQQQCQFILKPSRLAMDQHLTELSQKPFKRKRSIINWAFWRGSGTQLDNVPLSPTSPTPGKLFGLSLAAVCENENLPKPVLDMLSLLYQEGPFTKGIFRRSANAKACKELKERLNSGAQVHLACESVHVTASVFKDFLRNIPSSIFSSNLFDNWLAVMDNENLEEKILGLQRLIDQLPRSNVTLLRYLFGVLHCIAQQSETNQMTAFNLAVCIAPSVLWPPTPSSVESESEFTKKVSFFVQFLIENCRRIFGEEITSLNRDLSVSCDNREDGSDICSFQLIDSSYDSLENELNDDTDSAFSDLNKKRGQDNRSRDSVLTLSDCDLDQNEVEEIQIKQLPRSKPVEISCRLHHNSTSHEHSENESLCSSTSGYSSTTMSDAFRGLRQHRRCSEPTIALLASKLSQLNYSHESAARKTSCDAVMSHEEENYLKQLRSLQVEGQKLINRSMTLGIDVSRCGITNQNAEKKDINNQLQPPSPMRQNSCSRNSCSSLSSPGTSPSGSSMSSLDSAFSQFSDYSLFTPSETVSPLDSIFHSQRKQGELSPDRMTSIPFSSVHVSTEVNSSPKQASSSNAAGMGKDSLEGMAQKNLIALHPNTWLKNGTCTVKKWSLRKKEKASRQEEKCSNYVKITVCKADYFNALEDHLCQQKEDVPKSPMATELLNAMMKGGICNLSPCQEKMQIKSSLLCQEEAKYKRLNTTQQQNNQNVAGKDREDMDFNLVSGQSTSPNSNKLPLVDKDLGHIPQTVFYGQNVSLSVQMSKRPPFNSQSSHNQAVVSCDDLEHLAKDNVKKTSACKDTGVHAIKFKKNKILPSNMSSECKIGSLKTENHFCVSPKLTKAGEDYFFQPDLHKCLKNKEVTGKIEHHTECCSNPEFEEIDQSVFAEESYV</sequence>
<dbReference type="PROSITE" id="PS50238">
    <property type="entry name" value="RHOGAP"/>
    <property type="match status" value="1"/>
</dbReference>
<dbReference type="CTD" id="57569"/>
<protein>
    <recommendedName>
        <fullName evidence="4">Rho GTPase-activating protein 20</fullName>
    </recommendedName>
    <alternativeName>
        <fullName evidence="5">Rho-type GTPase-activating protein 20</fullName>
    </alternativeName>
</protein>
<dbReference type="InterPro" id="IPR047887">
    <property type="entry name" value="ARHGAP20_PH"/>
</dbReference>
<dbReference type="Gene3D" id="2.30.29.30">
    <property type="entry name" value="Pleckstrin-homology domain (PH domain)/Phosphotyrosine-binding domain (PTB)"/>
    <property type="match status" value="1"/>
</dbReference>
<dbReference type="Pfam" id="PF22286">
    <property type="entry name" value="RHG20_PH"/>
    <property type="match status" value="1"/>
</dbReference>
<dbReference type="FunCoup" id="A0A6P8R6A5">
    <property type="interactions" value="771"/>
</dbReference>
<dbReference type="CDD" id="cd13319">
    <property type="entry name" value="PH_RARhoGAP"/>
    <property type="match status" value="1"/>
</dbReference>
<organism evidence="9 10">
    <name type="scientific">Geotrypetes seraphini</name>
    <name type="common">Gaboon caecilian</name>
    <name type="synonym">Caecilia seraphini</name>
    <dbReference type="NCBI Taxonomy" id="260995"/>
    <lineage>
        <taxon>Eukaryota</taxon>
        <taxon>Metazoa</taxon>
        <taxon>Chordata</taxon>
        <taxon>Craniata</taxon>
        <taxon>Vertebrata</taxon>
        <taxon>Euteleostomi</taxon>
        <taxon>Amphibia</taxon>
        <taxon>Gymnophiona</taxon>
        <taxon>Geotrypetes</taxon>
    </lineage>
</organism>
<dbReference type="Pfam" id="PF00620">
    <property type="entry name" value="RhoGAP"/>
    <property type="match status" value="1"/>
</dbReference>
<evidence type="ECO:0000313" key="10">
    <source>
        <dbReference type="RefSeq" id="XP_033805684.1"/>
    </source>
</evidence>
<keyword evidence="9" id="KW-1185">Reference proteome</keyword>
<dbReference type="GO" id="GO:0005096">
    <property type="term" value="F:GTPase activator activity"/>
    <property type="evidence" value="ECO:0007669"/>
    <property type="project" value="UniProtKB-KW"/>
</dbReference>
<dbReference type="Proteomes" id="UP000515159">
    <property type="component" value="Chromosome 6"/>
</dbReference>
<dbReference type="GO" id="GO:0035023">
    <property type="term" value="P:regulation of Rho protein signal transduction"/>
    <property type="evidence" value="ECO:0007669"/>
    <property type="project" value="InterPro"/>
</dbReference>
<evidence type="ECO:0000259" key="8">
    <source>
        <dbReference type="PROSITE" id="PS50238"/>
    </source>
</evidence>
<dbReference type="InterPro" id="IPR000198">
    <property type="entry name" value="RhoGAP_dom"/>
</dbReference>
<dbReference type="PANTHER" id="PTHR23179">
    <property type="entry name" value="T-CELL ACTIVATION RHO GTPASE ACTIVATING PROTEIN-RELATED"/>
    <property type="match status" value="1"/>
</dbReference>
<comment type="function">
    <text evidence="3">GTPase activator for the Rho-type GTPases by converting them to an inactive GDP-bound state.</text>
</comment>
<feature type="region of interest" description="Disordered" evidence="6">
    <location>
        <begin position="764"/>
        <end position="806"/>
    </location>
</feature>
<dbReference type="SUPFAM" id="SSF50729">
    <property type="entry name" value="PH domain-like"/>
    <property type="match status" value="1"/>
</dbReference>
<evidence type="ECO:0000313" key="9">
    <source>
        <dbReference type="Proteomes" id="UP000515159"/>
    </source>
</evidence>
<dbReference type="SUPFAM" id="SSF48350">
    <property type="entry name" value="GTPase activation domain, GAP"/>
    <property type="match status" value="1"/>
</dbReference>
<dbReference type="OrthoDB" id="9994905at2759"/>
<feature type="compositionally biased region" description="Polar residues" evidence="6">
    <location>
        <begin position="1"/>
        <end position="21"/>
    </location>
</feature>
<evidence type="ECO:0000259" key="7">
    <source>
        <dbReference type="PROSITE" id="PS50200"/>
    </source>
</evidence>
<feature type="region of interest" description="Disordered" evidence="6">
    <location>
        <begin position="856"/>
        <end position="880"/>
    </location>
</feature>
<dbReference type="InterPro" id="IPR011993">
    <property type="entry name" value="PH-like_dom_sf"/>
</dbReference>
<gene>
    <name evidence="10" type="primary">ARHGAP20</name>
</gene>
<dbReference type="InterPro" id="IPR047886">
    <property type="entry name" value="ARHGAP20-like_RhoGAP"/>
</dbReference>
<dbReference type="InterPro" id="IPR001849">
    <property type="entry name" value="PH_domain"/>
</dbReference>
<name>A0A6P8R6A5_GEOSA</name>
<feature type="domain" description="Rho-GAP" evidence="8">
    <location>
        <begin position="366"/>
        <end position="552"/>
    </location>
</feature>
<dbReference type="GeneID" id="117362802"/>
<accession>A0A6P8R6A5</accession>
<evidence type="ECO:0000256" key="6">
    <source>
        <dbReference type="SAM" id="MobiDB-lite"/>
    </source>
</evidence>
<dbReference type="FunFam" id="2.30.29.30:FF:000217">
    <property type="entry name" value="Rho GTPase activating protein 20"/>
    <property type="match status" value="1"/>
</dbReference>
<dbReference type="SMART" id="SM00233">
    <property type="entry name" value="PH"/>
    <property type="match status" value="1"/>
</dbReference>
<dbReference type="InterPro" id="IPR047888">
    <property type="entry name" value="ARHGAP20_RA"/>
</dbReference>
<evidence type="ECO:0000256" key="5">
    <source>
        <dbReference type="ARBA" id="ARBA00083374"/>
    </source>
</evidence>
<dbReference type="Gene3D" id="1.10.555.10">
    <property type="entry name" value="Rho GTPase activation protein"/>
    <property type="match status" value="1"/>
</dbReference>
<dbReference type="AlphaFoldDB" id="A0A6P8R6A5"/>
<keyword evidence="1" id="KW-0343">GTPase activation</keyword>
<dbReference type="Pfam" id="PF00788">
    <property type="entry name" value="RA"/>
    <property type="match status" value="1"/>
</dbReference>
<feature type="compositionally biased region" description="Polar residues" evidence="6">
    <location>
        <begin position="856"/>
        <end position="874"/>
    </location>
</feature>
<dbReference type="RefSeq" id="XP_033805684.1">
    <property type="nucleotide sequence ID" value="XM_033949793.1"/>
</dbReference>
<dbReference type="PANTHER" id="PTHR23179:SF28">
    <property type="entry name" value="RHO GTPASE-ACTIVATING PROTEIN 20"/>
    <property type="match status" value="1"/>
</dbReference>
<dbReference type="CDD" id="cd04402">
    <property type="entry name" value="RhoGAP_ARHGAP20"/>
    <property type="match status" value="1"/>
</dbReference>
<dbReference type="CDD" id="cd17115">
    <property type="entry name" value="RA_RHG20"/>
    <property type="match status" value="1"/>
</dbReference>
<evidence type="ECO:0000256" key="4">
    <source>
        <dbReference type="ARBA" id="ARBA00070254"/>
    </source>
</evidence>
<dbReference type="InParanoid" id="A0A6P8R6A5"/>
<proteinExistence type="predicted"/>